<dbReference type="EMBL" id="LJCO01000042">
    <property type="protein sequence ID" value="KPV43975.1"/>
    <property type="molecule type" value="Genomic_DNA"/>
</dbReference>
<dbReference type="PATRIC" id="fig|471514.4.peg.511"/>
<evidence type="ECO:0000313" key="1">
    <source>
        <dbReference type="EMBL" id="KPV43975.1"/>
    </source>
</evidence>
<dbReference type="Proteomes" id="UP000050482">
    <property type="component" value="Unassembled WGS sequence"/>
</dbReference>
<organism evidence="1 2">
    <name type="scientific">Alicyclobacillus ferrooxydans</name>
    <dbReference type="NCBI Taxonomy" id="471514"/>
    <lineage>
        <taxon>Bacteria</taxon>
        <taxon>Bacillati</taxon>
        <taxon>Bacillota</taxon>
        <taxon>Bacilli</taxon>
        <taxon>Bacillales</taxon>
        <taxon>Alicyclobacillaceae</taxon>
        <taxon>Alicyclobacillus</taxon>
    </lineage>
</organism>
<evidence type="ECO:0000313" key="2">
    <source>
        <dbReference type="Proteomes" id="UP000050482"/>
    </source>
</evidence>
<protein>
    <submittedName>
        <fullName evidence="1">Uncharacterized protein</fullName>
    </submittedName>
</protein>
<dbReference type="STRING" id="471514.AN477_09670"/>
<keyword evidence="2" id="KW-1185">Reference proteome</keyword>
<gene>
    <name evidence="1" type="ORF">AN477_09670</name>
</gene>
<dbReference type="AlphaFoldDB" id="A0A0P9CED6"/>
<reference evidence="1 2" key="1">
    <citation type="submission" date="2015-09" db="EMBL/GenBank/DDBJ databases">
        <title>Draft genome sequence of Alicyclobacillus ferrooxydans DSM 22381.</title>
        <authorList>
            <person name="Hemp J."/>
        </authorList>
    </citation>
    <scope>NUCLEOTIDE SEQUENCE [LARGE SCALE GENOMIC DNA]</scope>
    <source>
        <strain evidence="1 2">TC-34</strain>
    </source>
</reference>
<name>A0A0P9CED6_9BACL</name>
<accession>A0A0P9CED6</accession>
<comment type="caution">
    <text evidence="1">The sequence shown here is derived from an EMBL/GenBank/DDBJ whole genome shotgun (WGS) entry which is preliminary data.</text>
</comment>
<proteinExistence type="predicted"/>
<sequence length="75" mass="9089">MDGLRRKRNVQCLEYLHQVLWRRWYAKELFPEKLSLHDAPASSTVQTLFDLHFQHQNSTYQQKNRAAARFRDLDD</sequence>